<accession>A0A2N0ND44</accession>
<proteinExistence type="predicted"/>
<keyword evidence="1" id="KW-0812">Transmembrane</keyword>
<comment type="caution">
    <text evidence="2">The sequence shown here is derived from an EMBL/GenBank/DDBJ whole genome shotgun (WGS) entry which is preliminary data.</text>
</comment>
<evidence type="ECO:0000313" key="3">
    <source>
        <dbReference type="Proteomes" id="UP000232722"/>
    </source>
</evidence>
<evidence type="ECO:0000313" key="2">
    <source>
        <dbReference type="EMBL" id="PKB92485.1"/>
    </source>
</evidence>
<keyword evidence="1" id="KW-1133">Transmembrane helix</keyword>
<keyword evidence="1" id="KW-0472">Membrane</keyword>
<gene>
    <name evidence="2" type="ORF">RhiirA5_508262</name>
</gene>
<feature type="transmembrane region" description="Helical" evidence="1">
    <location>
        <begin position="35"/>
        <end position="52"/>
    </location>
</feature>
<dbReference type="EMBL" id="LLXJ01010892">
    <property type="protein sequence ID" value="PKB92485.1"/>
    <property type="molecule type" value="Genomic_DNA"/>
</dbReference>
<reference evidence="2 3" key="1">
    <citation type="submission" date="2016-04" db="EMBL/GenBank/DDBJ databases">
        <title>Genome analyses suggest a sexual origin of heterokaryosis in a supposedly ancient asexual fungus.</title>
        <authorList>
            <person name="Ropars J."/>
            <person name="Sedzielewska K."/>
            <person name="Noel J."/>
            <person name="Charron P."/>
            <person name="Farinelli L."/>
            <person name="Marton T."/>
            <person name="Kruger M."/>
            <person name="Pelin A."/>
            <person name="Brachmann A."/>
            <person name="Corradi N."/>
        </authorList>
    </citation>
    <scope>NUCLEOTIDE SEQUENCE [LARGE SCALE GENOMIC DNA]</scope>
    <source>
        <strain evidence="2 3">A5</strain>
    </source>
</reference>
<sequence>MNQRSHAFVYDECSTMKSITLVIDYNTFQWYTINFDYYAIQRWMVIIFFFKVKKKKKRFGKKRDFICAIII</sequence>
<dbReference type="AlphaFoldDB" id="A0A2N0ND44"/>
<evidence type="ECO:0000256" key="1">
    <source>
        <dbReference type="SAM" id="Phobius"/>
    </source>
</evidence>
<name>A0A2N0ND44_9GLOM</name>
<protein>
    <submittedName>
        <fullName evidence="2">Uncharacterized protein</fullName>
    </submittedName>
</protein>
<reference evidence="2 3" key="2">
    <citation type="submission" date="2017-09" db="EMBL/GenBank/DDBJ databases">
        <title>Extensive intraspecific genome diversity in a model arbuscular mycorrhizal fungus.</title>
        <authorList>
            <person name="Chen E.C."/>
            <person name="Morin E."/>
            <person name="Beaudet D."/>
            <person name="Noel J."/>
            <person name="Ndikumana S."/>
            <person name="Charron P."/>
            <person name="St-Onge C."/>
            <person name="Giorgi J."/>
            <person name="Grigoriev I.V."/>
            <person name="Roux C."/>
            <person name="Martin F.M."/>
            <person name="Corradi N."/>
        </authorList>
    </citation>
    <scope>NUCLEOTIDE SEQUENCE [LARGE SCALE GENOMIC DNA]</scope>
    <source>
        <strain evidence="2 3">A5</strain>
    </source>
</reference>
<dbReference type="Proteomes" id="UP000232722">
    <property type="component" value="Unassembled WGS sequence"/>
</dbReference>
<organism evidence="2 3">
    <name type="scientific">Rhizophagus irregularis</name>
    <dbReference type="NCBI Taxonomy" id="588596"/>
    <lineage>
        <taxon>Eukaryota</taxon>
        <taxon>Fungi</taxon>
        <taxon>Fungi incertae sedis</taxon>
        <taxon>Mucoromycota</taxon>
        <taxon>Glomeromycotina</taxon>
        <taxon>Glomeromycetes</taxon>
        <taxon>Glomerales</taxon>
        <taxon>Glomeraceae</taxon>
        <taxon>Rhizophagus</taxon>
    </lineage>
</organism>